<accession>A0A537JUC2</accession>
<dbReference type="InterPro" id="IPR004538">
    <property type="entry name" value="Hemolysin_A/TlyA"/>
</dbReference>
<dbReference type="InterPro" id="IPR002942">
    <property type="entry name" value="S4_RNA-bd"/>
</dbReference>
<dbReference type="InterPro" id="IPR002877">
    <property type="entry name" value="RNA_MeTrfase_FtsJ_dom"/>
</dbReference>
<feature type="domain" description="RNA-binding S4" evidence="5">
    <location>
        <begin position="12"/>
        <end position="77"/>
    </location>
</feature>
<evidence type="ECO:0000256" key="1">
    <source>
        <dbReference type="ARBA" id="ARBA00022884"/>
    </source>
</evidence>
<dbReference type="SUPFAM" id="SSF53335">
    <property type="entry name" value="S-adenosyl-L-methionine-dependent methyltransferases"/>
    <property type="match status" value="1"/>
</dbReference>
<dbReference type="Gene3D" id="3.10.290.10">
    <property type="entry name" value="RNA-binding S4 domain"/>
    <property type="match status" value="1"/>
</dbReference>
<dbReference type="PANTHER" id="PTHR32319:SF0">
    <property type="entry name" value="BACTERIAL HEMOLYSIN-LIKE PROTEIN"/>
    <property type="match status" value="1"/>
</dbReference>
<dbReference type="InterPro" id="IPR047048">
    <property type="entry name" value="TlyA"/>
</dbReference>
<dbReference type="Pfam" id="PF01728">
    <property type="entry name" value="FtsJ"/>
    <property type="match status" value="1"/>
</dbReference>
<comment type="caution">
    <text evidence="6">The sequence shown here is derived from an EMBL/GenBank/DDBJ whole genome shotgun (WGS) entry which is preliminary data.</text>
</comment>
<protein>
    <submittedName>
        <fullName evidence="6">TlyA family RNA methyltransferase</fullName>
    </submittedName>
</protein>
<gene>
    <name evidence="6" type="ORF">E6H00_16570</name>
</gene>
<dbReference type="GO" id="GO:0003723">
    <property type="term" value="F:RNA binding"/>
    <property type="evidence" value="ECO:0007669"/>
    <property type="project" value="UniProtKB-KW"/>
</dbReference>
<dbReference type="EMBL" id="VBAK01000166">
    <property type="protein sequence ID" value="TMI87133.1"/>
    <property type="molecule type" value="Genomic_DNA"/>
</dbReference>
<dbReference type="GO" id="GO:0032259">
    <property type="term" value="P:methylation"/>
    <property type="evidence" value="ECO:0007669"/>
    <property type="project" value="UniProtKB-KW"/>
</dbReference>
<keyword evidence="6" id="KW-0489">Methyltransferase</keyword>
<dbReference type="Proteomes" id="UP000318509">
    <property type="component" value="Unassembled WGS sequence"/>
</dbReference>
<feature type="region of interest" description="Disordered" evidence="4">
    <location>
        <begin position="269"/>
        <end position="295"/>
    </location>
</feature>
<dbReference type="Pfam" id="PF01479">
    <property type="entry name" value="S4"/>
    <property type="match status" value="1"/>
</dbReference>
<evidence type="ECO:0000256" key="2">
    <source>
        <dbReference type="ARBA" id="ARBA00029460"/>
    </source>
</evidence>
<dbReference type="Gene3D" id="3.40.50.150">
    <property type="entry name" value="Vaccinia Virus protein VP39"/>
    <property type="match status" value="1"/>
</dbReference>
<dbReference type="InterPro" id="IPR029063">
    <property type="entry name" value="SAM-dependent_MTases_sf"/>
</dbReference>
<organism evidence="6 7">
    <name type="scientific">Candidatus Segetimicrobium genomatis</name>
    <dbReference type="NCBI Taxonomy" id="2569760"/>
    <lineage>
        <taxon>Bacteria</taxon>
        <taxon>Bacillati</taxon>
        <taxon>Candidatus Sysuimicrobiota</taxon>
        <taxon>Candidatus Sysuimicrobiia</taxon>
        <taxon>Candidatus Sysuimicrobiales</taxon>
        <taxon>Candidatus Segetimicrobiaceae</taxon>
        <taxon>Candidatus Segetimicrobium</taxon>
    </lineage>
</organism>
<evidence type="ECO:0000256" key="4">
    <source>
        <dbReference type="SAM" id="MobiDB-lite"/>
    </source>
</evidence>
<keyword evidence="6" id="KW-0808">Transferase</keyword>
<comment type="similarity">
    <text evidence="2">Belongs to the TlyA family.</text>
</comment>
<evidence type="ECO:0000259" key="5">
    <source>
        <dbReference type="SMART" id="SM00363"/>
    </source>
</evidence>
<dbReference type="NCBIfam" id="TIGR00478">
    <property type="entry name" value="tly"/>
    <property type="match status" value="1"/>
</dbReference>
<evidence type="ECO:0000313" key="7">
    <source>
        <dbReference type="Proteomes" id="UP000318509"/>
    </source>
</evidence>
<keyword evidence="1 3" id="KW-0694">RNA-binding</keyword>
<sequence length="295" mass="30498">MRPAAVRSSIAPRLDQWLVDQGRAATRSAAQAAIMAGLVTVDGQPADKPGRRVATGAVVEIRRPHDPYASRGGVKLAHALAVFGLDVRGKVAVDLGASTGGFTDCLLRAGASRVYAVDVGRGQLAGRLRNDPRVVCLEGVNARYLTADRVGGPSDLVTIDLAFISLRLVWRPVAGVVTERGSVIALVKPQFEAGRAQVGRGGVVRDPDVHRAVLGAVLESALAARLAPVGVTPSPITGPAGNIEFFVHLSPGAHDELPAGAIEAAVAEAHARFSPGPEDARGPAPAGAPVRPRRP</sequence>
<dbReference type="PROSITE" id="PS50889">
    <property type="entry name" value="S4"/>
    <property type="match status" value="1"/>
</dbReference>
<evidence type="ECO:0000313" key="6">
    <source>
        <dbReference type="EMBL" id="TMI87133.1"/>
    </source>
</evidence>
<dbReference type="AlphaFoldDB" id="A0A537JUC2"/>
<dbReference type="CDD" id="cd00165">
    <property type="entry name" value="S4"/>
    <property type="match status" value="1"/>
</dbReference>
<dbReference type="PIRSF" id="PIRSF005578">
    <property type="entry name" value="TlyA"/>
    <property type="match status" value="1"/>
</dbReference>
<evidence type="ECO:0000256" key="3">
    <source>
        <dbReference type="PROSITE-ProRule" id="PRU00182"/>
    </source>
</evidence>
<proteinExistence type="inferred from homology"/>
<reference evidence="6 7" key="1">
    <citation type="journal article" date="2019" name="Nat. Microbiol.">
        <title>Mediterranean grassland soil C-N compound turnover is dependent on rainfall and depth, and is mediated by genomically divergent microorganisms.</title>
        <authorList>
            <person name="Diamond S."/>
            <person name="Andeer P.F."/>
            <person name="Li Z."/>
            <person name="Crits-Christoph A."/>
            <person name="Burstein D."/>
            <person name="Anantharaman K."/>
            <person name="Lane K.R."/>
            <person name="Thomas B.C."/>
            <person name="Pan C."/>
            <person name="Northen T.R."/>
            <person name="Banfield J.F."/>
        </authorList>
    </citation>
    <scope>NUCLEOTIDE SEQUENCE [LARGE SCALE GENOMIC DNA]</scope>
    <source>
        <strain evidence="6">NP_3</strain>
    </source>
</reference>
<dbReference type="InterPro" id="IPR036986">
    <property type="entry name" value="S4_RNA-bd_sf"/>
</dbReference>
<dbReference type="SUPFAM" id="SSF55174">
    <property type="entry name" value="Alpha-L RNA-binding motif"/>
    <property type="match status" value="1"/>
</dbReference>
<dbReference type="SMART" id="SM00363">
    <property type="entry name" value="S4"/>
    <property type="match status" value="1"/>
</dbReference>
<feature type="compositionally biased region" description="Low complexity" evidence="4">
    <location>
        <begin position="282"/>
        <end position="295"/>
    </location>
</feature>
<name>A0A537JUC2_9BACT</name>
<dbReference type="GO" id="GO:0008168">
    <property type="term" value="F:methyltransferase activity"/>
    <property type="evidence" value="ECO:0007669"/>
    <property type="project" value="UniProtKB-KW"/>
</dbReference>
<dbReference type="PANTHER" id="PTHR32319">
    <property type="entry name" value="BACTERIAL HEMOLYSIN-LIKE PROTEIN"/>
    <property type="match status" value="1"/>
</dbReference>